<dbReference type="EMBL" id="QXGA01000211">
    <property type="protein sequence ID" value="KAE9149977.1"/>
    <property type="molecule type" value="Genomic_DNA"/>
</dbReference>
<evidence type="ECO:0000313" key="2">
    <source>
        <dbReference type="EMBL" id="KAE9149977.1"/>
    </source>
</evidence>
<reference evidence="2 3" key="1">
    <citation type="submission" date="2018-08" db="EMBL/GenBank/DDBJ databases">
        <title>Genomic investigation of the strawberry pathogen Phytophthora fragariae indicates pathogenicity is determined by transcriptional variation in three key races.</title>
        <authorList>
            <person name="Adams T.M."/>
            <person name="Armitage A.D."/>
            <person name="Sobczyk M.K."/>
            <person name="Bates H.J."/>
            <person name="Dunwell J.M."/>
            <person name="Nellist C.F."/>
            <person name="Harrison R.J."/>
        </authorList>
    </citation>
    <scope>NUCLEOTIDE SEQUENCE [LARGE SCALE GENOMIC DNA]</scope>
    <source>
        <strain evidence="2 3">NOV-5</strain>
    </source>
</reference>
<proteinExistence type="predicted"/>
<sequence>MMRMLVTRTRRVLVRVAARITALGRIFALSHHMIVGLCPVHNTRVTVPSLPSVDGRDLGHVGLIMLTDALVVSPPCVATVARNLAPGAVPVGVHAPPDAVDARSPPSGRPRGHNRPATSCLDLLPASWPFTKLPESAPDSRTAMQYRATKVTAKMLFSVDFFSRPFDHFLSPSAPEPAPALQINRADQLHQVLYTIQDAASLWYPSDLAAVFRSLHGDSVRSHQPTAPAQLLYAMCNLHQAIFSDLFDDLLHGVDLRRAGSRALSSLRSDSPTYQRLVTRVMNDAVVASVFSTASSGLPGRQDTRRPPARGQAAHRDTRPARARPAAESSITPKQIRYQIPVVNGKQVCVRFQSAKGCIFPSCKHLHELHRLPPDVLKWVTEMHMGLKAAHPQRE</sequence>
<feature type="region of interest" description="Disordered" evidence="1">
    <location>
        <begin position="95"/>
        <end position="116"/>
    </location>
</feature>
<name>A0A6A3UH50_9STRA</name>
<dbReference type="Proteomes" id="UP000440732">
    <property type="component" value="Unassembled WGS sequence"/>
</dbReference>
<evidence type="ECO:0000256" key="1">
    <source>
        <dbReference type="SAM" id="MobiDB-lite"/>
    </source>
</evidence>
<organism evidence="2 3">
    <name type="scientific">Phytophthora fragariae</name>
    <dbReference type="NCBI Taxonomy" id="53985"/>
    <lineage>
        <taxon>Eukaryota</taxon>
        <taxon>Sar</taxon>
        <taxon>Stramenopiles</taxon>
        <taxon>Oomycota</taxon>
        <taxon>Peronosporomycetes</taxon>
        <taxon>Peronosporales</taxon>
        <taxon>Peronosporaceae</taxon>
        <taxon>Phytophthora</taxon>
    </lineage>
</organism>
<feature type="region of interest" description="Disordered" evidence="1">
    <location>
        <begin position="295"/>
        <end position="330"/>
    </location>
</feature>
<evidence type="ECO:0000313" key="3">
    <source>
        <dbReference type="Proteomes" id="UP000440732"/>
    </source>
</evidence>
<comment type="caution">
    <text evidence="2">The sequence shown here is derived from an EMBL/GenBank/DDBJ whole genome shotgun (WGS) entry which is preliminary data.</text>
</comment>
<gene>
    <name evidence="2" type="ORF">PF006_g5602</name>
</gene>
<dbReference type="AlphaFoldDB" id="A0A6A3UH50"/>
<accession>A0A6A3UH50</accession>
<protein>
    <submittedName>
        <fullName evidence="2">Uncharacterized protein</fullName>
    </submittedName>
</protein>